<keyword evidence="4" id="KW-0547">Nucleotide-binding</keyword>
<feature type="domain" description="Pycsar effector protein" evidence="9">
    <location>
        <begin position="7"/>
        <end position="176"/>
    </location>
</feature>
<accession>A0A6N1MZC5</accession>
<organism evidence="11 12">
    <name type="scientific">Acinetobacter lwoffii</name>
    <dbReference type="NCBI Taxonomy" id="28090"/>
    <lineage>
        <taxon>Bacteria</taxon>
        <taxon>Pseudomonadati</taxon>
        <taxon>Pseudomonadota</taxon>
        <taxon>Gammaproteobacteria</taxon>
        <taxon>Moraxellales</taxon>
        <taxon>Moraxellaceae</taxon>
        <taxon>Acinetobacter</taxon>
    </lineage>
</organism>
<keyword evidence="6" id="KW-0051">Antiviral defense</keyword>
<evidence type="ECO:0000256" key="5">
    <source>
        <dbReference type="ARBA" id="ARBA00022989"/>
    </source>
</evidence>
<evidence type="ECO:0000256" key="2">
    <source>
        <dbReference type="ARBA" id="ARBA00022475"/>
    </source>
</evidence>
<feature type="transmembrane region" description="Helical" evidence="8">
    <location>
        <begin position="21"/>
        <end position="39"/>
    </location>
</feature>
<keyword evidence="3 8" id="KW-0812">Transmembrane</keyword>
<evidence type="ECO:0000256" key="7">
    <source>
        <dbReference type="ARBA" id="ARBA00023136"/>
    </source>
</evidence>
<dbReference type="InterPro" id="IPR043760">
    <property type="entry name" value="PycTM_dom"/>
</dbReference>
<proteinExistence type="predicted"/>
<evidence type="ECO:0000256" key="8">
    <source>
        <dbReference type="SAM" id="Phobius"/>
    </source>
</evidence>
<sequence length="204" mass="23665">MDKLDFLHSAIQDTQQNIRAIDFKIGALLAGLIVPFPQIREIFKYLTINEFWWQHALAAIIFVMWLATVLILLLALSAIDNPSKHISDNTNQKGLYFGGGLFNFKLLNIFWRTKNFATKSVQDYKNEIEDTSLDISKELAYEHLKLIYIRDLKIFRLRHAIVLIFVLIIVGSISFLSAPNMKKIDVVNQDIQHLQPKQYLDYLL</sequence>
<dbReference type="RefSeq" id="WP_071850462.1">
    <property type="nucleotide sequence ID" value="NZ_CP054803.1"/>
</dbReference>
<reference evidence="11 12" key="1">
    <citation type="submission" date="2019-11" db="EMBL/GenBank/DDBJ databases">
        <title>FDA dAtabase for Regulatory Grade micrObial Sequences (FDA-ARGOS): Supporting development and validation of Infectious Disease Dx tests.</title>
        <authorList>
            <person name="Patel R."/>
            <person name="Rucinski S."/>
            <person name="Tallon L."/>
            <person name="Sadzewicz L."/>
            <person name="Vavikolanu K."/>
            <person name="Mehta A."/>
            <person name="Aluvathingal J."/>
            <person name="Nadendla S."/>
            <person name="Nandy P."/>
            <person name="Geyer C."/>
            <person name="Yan Y."/>
            <person name="Sichtig H."/>
        </authorList>
    </citation>
    <scope>NUCLEOTIDE SEQUENCE [LARGE SCALE GENOMIC DNA]</scope>
    <source>
        <strain evidence="11 12">FDAARGOS_557</strain>
    </source>
</reference>
<dbReference type="EMBL" id="JACHLA010000003">
    <property type="protein sequence ID" value="MBB6362892.1"/>
    <property type="molecule type" value="Genomic_DNA"/>
</dbReference>
<evidence type="ECO:0000313" key="12">
    <source>
        <dbReference type="Proteomes" id="UP000509126"/>
    </source>
</evidence>
<dbReference type="Proteomes" id="UP000509126">
    <property type="component" value="Chromosome"/>
</dbReference>
<keyword evidence="5 8" id="KW-1133">Transmembrane helix</keyword>
<dbReference type="Pfam" id="PF18967">
    <property type="entry name" value="PycTM"/>
    <property type="match status" value="1"/>
</dbReference>
<evidence type="ECO:0000313" key="11">
    <source>
        <dbReference type="EMBL" id="QKU22820.1"/>
    </source>
</evidence>
<dbReference type="Proteomes" id="UP000548425">
    <property type="component" value="Unassembled WGS sequence"/>
</dbReference>
<keyword evidence="2" id="KW-1003">Cell membrane</keyword>
<dbReference type="EMBL" id="CP054803">
    <property type="protein sequence ID" value="QKU22820.1"/>
    <property type="molecule type" value="Genomic_DNA"/>
</dbReference>
<evidence type="ECO:0000256" key="4">
    <source>
        <dbReference type="ARBA" id="ARBA00022741"/>
    </source>
</evidence>
<gene>
    <name evidence="11" type="ORF">FOB19_16320</name>
    <name evidence="10" type="ORF">HNP34_001010</name>
</gene>
<evidence type="ECO:0000256" key="1">
    <source>
        <dbReference type="ARBA" id="ARBA00004236"/>
    </source>
</evidence>
<dbReference type="AlphaFoldDB" id="A0A6N1MZC5"/>
<keyword evidence="7 8" id="KW-0472">Membrane</keyword>
<comment type="subcellular location">
    <subcellularLocation>
        <location evidence="1">Cell membrane</location>
    </subcellularLocation>
</comment>
<evidence type="ECO:0000313" key="13">
    <source>
        <dbReference type="Proteomes" id="UP000548425"/>
    </source>
</evidence>
<evidence type="ECO:0000259" key="9">
    <source>
        <dbReference type="Pfam" id="PF18967"/>
    </source>
</evidence>
<feature type="transmembrane region" description="Helical" evidence="8">
    <location>
        <begin position="51"/>
        <end position="76"/>
    </location>
</feature>
<evidence type="ECO:0000256" key="6">
    <source>
        <dbReference type="ARBA" id="ARBA00023118"/>
    </source>
</evidence>
<feature type="transmembrane region" description="Helical" evidence="8">
    <location>
        <begin position="160"/>
        <end position="178"/>
    </location>
</feature>
<reference evidence="10 13" key="2">
    <citation type="submission" date="2020-08" db="EMBL/GenBank/DDBJ databases">
        <title>Functional genomics of gut bacteria from endangered species of beetles.</title>
        <authorList>
            <person name="Carlos-Shanley C."/>
        </authorList>
    </citation>
    <scope>NUCLEOTIDE SEQUENCE [LARGE SCALE GENOMIC DNA]</scope>
    <source>
        <strain evidence="10 13">S00127</strain>
    </source>
</reference>
<protein>
    <recommendedName>
        <fullName evidence="9">Pycsar effector protein domain-containing protein</fullName>
    </recommendedName>
</protein>
<name>A0A6N1MZC5_ACILW</name>
<evidence type="ECO:0000256" key="3">
    <source>
        <dbReference type="ARBA" id="ARBA00022692"/>
    </source>
</evidence>
<evidence type="ECO:0000313" key="10">
    <source>
        <dbReference type="EMBL" id="MBB6362892.1"/>
    </source>
</evidence>